<comment type="caution">
    <text evidence="2">The sequence shown here is derived from an EMBL/GenBank/DDBJ whole genome shotgun (WGS) entry which is preliminary data.</text>
</comment>
<sequence length="105" mass="11304">MVVVPSSCFSSLVLLALFDPWLEETTHFPLLGFGAIYGALAAWPGLRVAALIVLSVLRVAPGLVAPSPVSRARPFAAWPVRCSMHCSAVSRPVINVHAQKLWIMP</sequence>
<accession>A0ABS8SCU2</accession>
<keyword evidence="3" id="KW-1185">Reference proteome</keyword>
<evidence type="ECO:0000313" key="2">
    <source>
        <dbReference type="EMBL" id="MCD7456658.1"/>
    </source>
</evidence>
<keyword evidence="1" id="KW-1133">Transmembrane helix</keyword>
<reference evidence="2 3" key="1">
    <citation type="journal article" date="2021" name="BMC Genomics">
        <title>Datura genome reveals duplications of psychoactive alkaloid biosynthetic genes and high mutation rate following tissue culture.</title>
        <authorList>
            <person name="Rajewski A."/>
            <person name="Carter-House D."/>
            <person name="Stajich J."/>
            <person name="Litt A."/>
        </authorList>
    </citation>
    <scope>NUCLEOTIDE SEQUENCE [LARGE SCALE GENOMIC DNA]</scope>
    <source>
        <strain evidence="2">AR-01</strain>
    </source>
</reference>
<feature type="transmembrane region" description="Helical" evidence="1">
    <location>
        <begin position="35"/>
        <end position="57"/>
    </location>
</feature>
<gene>
    <name evidence="2" type="ORF">HAX54_032604</name>
</gene>
<name>A0ABS8SCU2_DATST</name>
<evidence type="ECO:0000313" key="3">
    <source>
        <dbReference type="Proteomes" id="UP000823775"/>
    </source>
</evidence>
<organism evidence="2 3">
    <name type="scientific">Datura stramonium</name>
    <name type="common">Jimsonweed</name>
    <name type="synonym">Common thornapple</name>
    <dbReference type="NCBI Taxonomy" id="4076"/>
    <lineage>
        <taxon>Eukaryota</taxon>
        <taxon>Viridiplantae</taxon>
        <taxon>Streptophyta</taxon>
        <taxon>Embryophyta</taxon>
        <taxon>Tracheophyta</taxon>
        <taxon>Spermatophyta</taxon>
        <taxon>Magnoliopsida</taxon>
        <taxon>eudicotyledons</taxon>
        <taxon>Gunneridae</taxon>
        <taxon>Pentapetalae</taxon>
        <taxon>asterids</taxon>
        <taxon>lamiids</taxon>
        <taxon>Solanales</taxon>
        <taxon>Solanaceae</taxon>
        <taxon>Solanoideae</taxon>
        <taxon>Datureae</taxon>
        <taxon>Datura</taxon>
    </lineage>
</organism>
<keyword evidence="1" id="KW-0812">Transmembrane</keyword>
<evidence type="ECO:0000256" key="1">
    <source>
        <dbReference type="SAM" id="Phobius"/>
    </source>
</evidence>
<proteinExistence type="predicted"/>
<keyword evidence="1" id="KW-0472">Membrane</keyword>
<dbReference type="Proteomes" id="UP000823775">
    <property type="component" value="Unassembled WGS sequence"/>
</dbReference>
<dbReference type="EMBL" id="JACEIK010000414">
    <property type="protein sequence ID" value="MCD7456658.1"/>
    <property type="molecule type" value="Genomic_DNA"/>
</dbReference>
<protein>
    <submittedName>
        <fullName evidence="2">Uncharacterized protein</fullName>
    </submittedName>
</protein>